<evidence type="ECO:0000313" key="13">
    <source>
        <dbReference type="EMBL" id="PJZ02727.1"/>
    </source>
</evidence>
<keyword evidence="5 9" id="KW-0805">Transcription regulation</keyword>
<keyword evidence="2 9" id="KW-0378">Hydrolase</keyword>
<dbReference type="Gene3D" id="6.10.140.2230">
    <property type="match status" value="1"/>
</dbReference>
<dbReference type="Gene3D" id="2.30.30.140">
    <property type="match status" value="1"/>
</dbReference>
<comment type="function">
    <text evidence="9">Transcription regulator that activates transcription by stimulating RNA polymerase (RNAP) recycling in case of stress conditions such as supercoiled DNA or high salt concentrations. Probably acts by releasing the RNAP, when it is trapped or immobilized on tightly supercoiled DNA. Does not activate transcription on linear DNA. Probably not involved in DNA repair.</text>
</comment>
<evidence type="ECO:0000256" key="4">
    <source>
        <dbReference type="ARBA" id="ARBA00022840"/>
    </source>
</evidence>
<dbReference type="RefSeq" id="WP_100704560.1">
    <property type="nucleotide sequence ID" value="NZ_MLFP01000007.1"/>
</dbReference>
<reference evidence="13 14" key="1">
    <citation type="submission" date="2017-11" db="EMBL/GenBank/DDBJ databases">
        <title>The genome sequence of Pantoea rodasii DSM 26611.</title>
        <authorList>
            <person name="Gao J."/>
            <person name="Mao X."/>
            <person name="Sun J."/>
        </authorList>
    </citation>
    <scope>NUCLEOTIDE SEQUENCE [LARGE SCALE GENOMIC DNA]</scope>
    <source>
        <strain evidence="13 14">DSM 26611</strain>
    </source>
</reference>
<dbReference type="Gene3D" id="6.10.140.1500">
    <property type="match status" value="1"/>
</dbReference>
<dbReference type="Pfam" id="PF12137">
    <property type="entry name" value="RapA_C"/>
    <property type="match status" value="1"/>
</dbReference>
<dbReference type="CDD" id="cd18793">
    <property type="entry name" value="SF2_C_SNF"/>
    <property type="match status" value="1"/>
</dbReference>
<dbReference type="Pfam" id="PF00271">
    <property type="entry name" value="Helicase_C"/>
    <property type="match status" value="1"/>
</dbReference>
<protein>
    <recommendedName>
        <fullName evidence="9">RNA polymerase-associated protein RapA</fullName>
        <ecNumber evidence="9">3.6.4.-</ecNumber>
    </recommendedName>
    <alternativeName>
        <fullName evidence="9">ATP-dependent helicase HepA</fullName>
    </alternativeName>
</protein>
<feature type="coiled-coil region" evidence="10">
    <location>
        <begin position="667"/>
        <end position="694"/>
    </location>
</feature>
<dbReference type="InterPro" id="IPR023949">
    <property type="entry name" value="Helicase_RapA"/>
</dbReference>
<dbReference type="FunFam" id="3.40.50.10810:FF:000012">
    <property type="entry name" value="RNA polymerase-associated protein RapA"/>
    <property type="match status" value="1"/>
</dbReference>
<dbReference type="PROSITE" id="PS51194">
    <property type="entry name" value="HELICASE_CTER"/>
    <property type="match status" value="1"/>
</dbReference>
<sequence>MVFTLGQRWISDTESELGLGTVVAIDTRMITMMFPATGENRLYARNDAPVTRVIFNLGDTITNHEGWQMSVDEVRNENELMTYIGTRLDTEEAGVVMREVMLDSKLVFSKPQDRLFAGQLDRMDRFSLRFRARKYQSEQYRLPISGLRGMRTNLIPHQLHIAHDVGRRHAPRVLLADEVGLGKTIEAGMIIQQQLLAGRADRVLIVVPETLQHQWLVEMLRRFNLHFALFDDDRYTEAQHDSDNAFETEQLIICSLDFVRRNKQRLELLADADWDLLVVDEAHHLAWSEDAPSREYQVIEQLAEKTAGVLLLTATPEQLGLESHFARLRLLDPNRFHDFGQFVAEQQNYRPVADAVSSLLADHAISKEEMNLINDLIGEQDIEPLLQVANSDRDGKEDARKELVSMLMDRHGTSRVLFRNTRNGVKGFPKRELHQIRLPLPAQYQTAIKVSGIMGTRKSAEERARDMLYPEKIYQEFEGDSGTWWNFDPRVEWLMGYLTSNRKEKVLVICAQAATALQLEQVLREREGIRAAVFHEGLSILERDRAAAFFASEEEGAQVLLCSEIGSEGRNFQFASRLVMFDLPFNPDLLEQRIGRLDRIGQMHDIQILVPWLEKTAQAVLLRWYHEGLDAFEHTCPTGRTIYDSEYSKLIEYLAAPENPQGLDEFITESRKQHDALKSQLEQGRDRLLELNSNGGDAAQALANAIADQDNDTDLVNFALNLFDIVGINQEDRSDSLIVLTPSDHMLVPDFPGLPEDGCTVTFNRNQALSREDTQFITWEHPLIRNGLDLILSGDTGSCALSLLKNKALPVGTLLVEMIYVVEAQAPKSLQLTRFLPPTPVRLLMDRAGNNLAGKVEFESFNRQLNAVNRHTGSKLVNAVQQEVHEILTQAEKVVIPEAQAIIAAAKVEADEKLSAELSRLEALRAVNPNIRDDEVEALESNREQVLDSLGDAGWRLDALRLIVVTHQ</sequence>
<name>A0A2M9W597_9GAMM</name>
<feature type="domain" description="Helicase ATP-binding" evidence="11">
    <location>
        <begin position="164"/>
        <end position="334"/>
    </location>
</feature>
<evidence type="ECO:0000313" key="14">
    <source>
        <dbReference type="Proteomes" id="UP000232062"/>
    </source>
</evidence>
<evidence type="ECO:0000259" key="12">
    <source>
        <dbReference type="PROSITE" id="PS51194"/>
    </source>
</evidence>
<dbReference type="AlphaFoldDB" id="A0A2M9W597"/>
<gene>
    <name evidence="9" type="primary">rapA</name>
    <name evidence="13" type="ORF">PRCB_26675</name>
</gene>
<dbReference type="GO" id="GO:0005524">
    <property type="term" value="F:ATP binding"/>
    <property type="evidence" value="ECO:0007669"/>
    <property type="project" value="UniProtKB-UniRule"/>
</dbReference>
<dbReference type="Proteomes" id="UP000232062">
    <property type="component" value="Unassembled WGS sequence"/>
</dbReference>
<dbReference type="InterPro" id="IPR022737">
    <property type="entry name" value="RapA_C"/>
</dbReference>
<dbReference type="GO" id="GO:0006355">
    <property type="term" value="P:regulation of DNA-templated transcription"/>
    <property type="evidence" value="ECO:0007669"/>
    <property type="project" value="UniProtKB-UniRule"/>
</dbReference>
<proteinExistence type="inferred from homology"/>
<dbReference type="STRING" id="1076549.HA45_11375"/>
<evidence type="ECO:0000256" key="8">
    <source>
        <dbReference type="ARBA" id="ARBA00023163"/>
    </source>
</evidence>
<dbReference type="SUPFAM" id="SSF52540">
    <property type="entry name" value="P-loop containing nucleoside triphosphate hydrolases"/>
    <property type="match status" value="2"/>
</dbReference>
<dbReference type="Gene3D" id="3.40.50.300">
    <property type="entry name" value="P-loop containing nucleotide triphosphate hydrolases"/>
    <property type="match status" value="1"/>
</dbReference>
<dbReference type="InterPro" id="IPR049730">
    <property type="entry name" value="SNF2/RAD54-like_C"/>
</dbReference>
<dbReference type="PANTHER" id="PTHR45766">
    <property type="entry name" value="DNA ANNEALING HELICASE AND ENDONUCLEASE ZRANB3 FAMILY MEMBER"/>
    <property type="match status" value="1"/>
</dbReference>
<dbReference type="PROSITE" id="PS51192">
    <property type="entry name" value="HELICASE_ATP_BIND_1"/>
    <property type="match status" value="1"/>
</dbReference>
<keyword evidence="1 9" id="KW-0547">Nucleotide-binding</keyword>
<dbReference type="GO" id="GO:0004386">
    <property type="term" value="F:helicase activity"/>
    <property type="evidence" value="ECO:0007669"/>
    <property type="project" value="UniProtKB-UniRule"/>
</dbReference>
<comment type="subunit">
    <text evidence="9">Interacts with the RNAP. Has a higher affinity for the core RNAP than for the holoenzyme. Its ATPase activity is stimulated by binding to RNAP.</text>
</comment>
<evidence type="ECO:0000256" key="1">
    <source>
        <dbReference type="ARBA" id="ARBA00022741"/>
    </source>
</evidence>
<dbReference type="GO" id="GO:0003677">
    <property type="term" value="F:DNA binding"/>
    <property type="evidence" value="ECO:0007669"/>
    <property type="project" value="UniProtKB-KW"/>
</dbReference>
<evidence type="ECO:0000259" key="11">
    <source>
        <dbReference type="PROSITE" id="PS51192"/>
    </source>
</evidence>
<dbReference type="Pfam" id="PF00176">
    <property type="entry name" value="SNF2-rel_dom"/>
    <property type="match status" value="1"/>
</dbReference>
<dbReference type="InterPro" id="IPR027417">
    <property type="entry name" value="P-loop_NTPase"/>
</dbReference>
<keyword evidence="6 9" id="KW-0238">DNA-binding</keyword>
<evidence type="ECO:0000256" key="9">
    <source>
        <dbReference type="HAMAP-Rule" id="MF_01821"/>
    </source>
</evidence>
<keyword evidence="10" id="KW-0175">Coiled coil</keyword>
<dbReference type="GO" id="GO:0016817">
    <property type="term" value="F:hydrolase activity, acting on acid anhydrides"/>
    <property type="evidence" value="ECO:0007669"/>
    <property type="project" value="InterPro"/>
</dbReference>
<keyword evidence="7 9" id="KW-0010">Activator</keyword>
<dbReference type="FunFam" id="3.40.50.300:FF:000350">
    <property type="entry name" value="RNA polymerase-associated protein RapA"/>
    <property type="match status" value="1"/>
</dbReference>
<dbReference type="Gene3D" id="2.30.30.930">
    <property type="match status" value="1"/>
</dbReference>
<dbReference type="SMART" id="SM00487">
    <property type="entry name" value="DEXDc"/>
    <property type="match status" value="1"/>
</dbReference>
<dbReference type="NCBIfam" id="NF003426">
    <property type="entry name" value="PRK04914.1"/>
    <property type="match status" value="1"/>
</dbReference>
<dbReference type="InterPro" id="IPR057342">
    <property type="entry name" value="DEXDc_RapA"/>
</dbReference>
<dbReference type="Pfam" id="PF18339">
    <property type="entry name" value="Tudor_1_RapA"/>
    <property type="match status" value="1"/>
</dbReference>
<evidence type="ECO:0000256" key="5">
    <source>
        <dbReference type="ARBA" id="ARBA00023015"/>
    </source>
</evidence>
<dbReference type="Gene3D" id="3.30.360.80">
    <property type="match status" value="1"/>
</dbReference>
<feature type="domain" description="Helicase C-terminal" evidence="12">
    <location>
        <begin position="490"/>
        <end position="644"/>
    </location>
</feature>
<evidence type="ECO:0000256" key="2">
    <source>
        <dbReference type="ARBA" id="ARBA00022801"/>
    </source>
</evidence>
<dbReference type="OrthoDB" id="9814088at2"/>
<dbReference type="InterPro" id="IPR040765">
    <property type="entry name" value="Tudor_1_RapA"/>
</dbReference>
<dbReference type="InterPro" id="IPR014001">
    <property type="entry name" value="Helicase_ATP-bd"/>
</dbReference>
<dbReference type="InterPro" id="IPR001650">
    <property type="entry name" value="Helicase_C-like"/>
</dbReference>
<evidence type="ECO:0000256" key="10">
    <source>
        <dbReference type="SAM" id="Coils"/>
    </source>
</evidence>
<keyword evidence="3 9" id="KW-0347">Helicase</keyword>
<feature type="binding site" evidence="9">
    <location>
        <begin position="177"/>
        <end position="184"/>
    </location>
    <ligand>
        <name>ATP</name>
        <dbReference type="ChEBI" id="CHEBI:30616"/>
    </ligand>
</feature>
<dbReference type="EC" id="3.6.4.-" evidence="9"/>
<dbReference type="HAMAP" id="MF_01821">
    <property type="entry name" value="Helicase_RapA"/>
    <property type="match status" value="1"/>
</dbReference>
<keyword evidence="8 9" id="KW-0804">Transcription</keyword>
<dbReference type="SMART" id="SM00490">
    <property type="entry name" value="HELICc"/>
    <property type="match status" value="1"/>
</dbReference>
<keyword evidence="4 9" id="KW-0067">ATP-binding</keyword>
<dbReference type="Gene3D" id="3.40.50.10810">
    <property type="entry name" value="Tandem AAA-ATPase domain"/>
    <property type="match status" value="1"/>
</dbReference>
<accession>A0A2M9W597</accession>
<dbReference type="PANTHER" id="PTHR45766:SF6">
    <property type="entry name" value="SWI_SNF-RELATED MATRIX-ASSOCIATED ACTIN-DEPENDENT REGULATOR OF CHROMATIN SUBFAMILY A-LIKE PROTEIN 1"/>
    <property type="match status" value="1"/>
</dbReference>
<evidence type="ECO:0000256" key="6">
    <source>
        <dbReference type="ARBA" id="ARBA00023125"/>
    </source>
</evidence>
<evidence type="ECO:0000256" key="3">
    <source>
        <dbReference type="ARBA" id="ARBA00022806"/>
    </source>
</evidence>
<keyword evidence="14" id="KW-1185">Reference proteome</keyword>
<dbReference type="EMBL" id="PIQI01000031">
    <property type="protein sequence ID" value="PJZ02727.1"/>
    <property type="molecule type" value="Genomic_DNA"/>
</dbReference>
<dbReference type="Pfam" id="PF18337">
    <property type="entry name" value="Tudor_RapA"/>
    <property type="match status" value="1"/>
</dbReference>
<dbReference type="InterPro" id="IPR000330">
    <property type="entry name" value="SNF2_N"/>
</dbReference>
<dbReference type="InterPro" id="IPR040766">
    <property type="entry name" value="Tudor_2_RapA"/>
</dbReference>
<feature type="short sequence motif" description="DEAH box" evidence="9">
    <location>
        <begin position="280"/>
        <end position="283"/>
    </location>
</feature>
<organism evidence="13 14">
    <name type="scientific">Pantoea rodasii</name>
    <dbReference type="NCBI Taxonomy" id="1076549"/>
    <lineage>
        <taxon>Bacteria</taxon>
        <taxon>Pseudomonadati</taxon>
        <taxon>Pseudomonadota</taxon>
        <taxon>Gammaproteobacteria</taxon>
        <taxon>Enterobacterales</taxon>
        <taxon>Erwiniaceae</taxon>
        <taxon>Pantoea</taxon>
    </lineage>
</organism>
<comment type="similarity">
    <text evidence="9">Belongs to the SNF2/RAD54 helicase family. RapA subfamily.</text>
</comment>
<comment type="caution">
    <text evidence="13">The sequence shown here is derived from an EMBL/GenBank/DDBJ whole genome shotgun (WGS) entry which is preliminary data.</text>
</comment>
<evidence type="ECO:0000256" key="7">
    <source>
        <dbReference type="ARBA" id="ARBA00023159"/>
    </source>
</evidence>
<dbReference type="CDD" id="cd18011">
    <property type="entry name" value="DEXDc_RapA"/>
    <property type="match status" value="1"/>
</dbReference>
<dbReference type="InterPro" id="IPR038718">
    <property type="entry name" value="SNF2-like_sf"/>
</dbReference>